<sequence>MAAKKICRSILSLGKYLPVLSVLILIGWVYYAFVFRLCVYHILNENVIQGIIYLVIFNILCFLMVWCFFVATFTPAGSPYPIPTKSHPTKITPINNNNASLSSISIEKPKTDLLFLDEYGNYITSSDIILKKSGKKRFCQKCQCDKPDRTHHCSVCERCIMKMDHHCPWINNCIGFYNQKAFYLYIVWSTLFSIFITVAAILPAIEYYTTTSYESIPSLDLNISFLILAGGVFSIGLFGFLIYHTNLILNNRTTLESLKYGDKGENIFDLGKKANFIQVMGPTWYLWFFPIRNSSGDGKSWPVNYEKFNKLYNSETS</sequence>
<evidence type="ECO:0000256" key="3">
    <source>
        <dbReference type="ARBA" id="ARBA00022692"/>
    </source>
</evidence>
<evidence type="ECO:0000256" key="5">
    <source>
        <dbReference type="ARBA" id="ARBA00023136"/>
    </source>
</evidence>
<evidence type="ECO:0000313" key="13">
    <source>
        <dbReference type="Proteomes" id="UP000266861"/>
    </source>
</evidence>
<accession>A0A397ITU9</accession>
<evidence type="ECO:0000256" key="1">
    <source>
        <dbReference type="ARBA" id="ARBA00004141"/>
    </source>
</evidence>
<dbReference type="InterPro" id="IPR001594">
    <property type="entry name" value="Palmitoyltrfase_DHHC"/>
</dbReference>
<feature type="domain" description="Palmitoyltransferase DHHC" evidence="11">
    <location>
        <begin position="133"/>
        <end position="259"/>
    </location>
</feature>
<keyword evidence="2 10" id="KW-0808">Transferase</keyword>
<comment type="similarity">
    <text evidence="10">Belongs to the DHHC palmitoyltransferase family.</text>
</comment>
<keyword evidence="4 10" id="KW-1133">Transmembrane helix</keyword>
<feature type="transmembrane region" description="Helical" evidence="10">
    <location>
        <begin position="225"/>
        <end position="243"/>
    </location>
</feature>
<name>A0A397ITU9_9GLOM</name>
<feature type="transmembrane region" description="Helical" evidence="10">
    <location>
        <begin position="51"/>
        <end position="73"/>
    </location>
</feature>
<evidence type="ECO:0000313" key="12">
    <source>
        <dbReference type="EMBL" id="RHZ77758.1"/>
    </source>
</evidence>
<dbReference type="InterPro" id="IPR039859">
    <property type="entry name" value="PFA4/ZDH16/20/ERF2-like"/>
</dbReference>
<keyword evidence="13" id="KW-1185">Reference proteome</keyword>
<evidence type="ECO:0000256" key="7">
    <source>
        <dbReference type="ARBA" id="ARBA00023288"/>
    </source>
</evidence>
<keyword evidence="6" id="KW-0564">Palmitate</keyword>
<comment type="catalytic activity">
    <reaction evidence="9 10">
        <text>L-cysteinyl-[protein] + hexadecanoyl-CoA = S-hexadecanoyl-L-cysteinyl-[protein] + CoA</text>
        <dbReference type="Rhea" id="RHEA:36683"/>
        <dbReference type="Rhea" id="RHEA-COMP:10131"/>
        <dbReference type="Rhea" id="RHEA-COMP:11032"/>
        <dbReference type="ChEBI" id="CHEBI:29950"/>
        <dbReference type="ChEBI" id="CHEBI:57287"/>
        <dbReference type="ChEBI" id="CHEBI:57379"/>
        <dbReference type="ChEBI" id="CHEBI:74151"/>
        <dbReference type="EC" id="2.3.1.225"/>
    </reaction>
</comment>
<feature type="transmembrane region" description="Helical" evidence="10">
    <location>
        <begin position="182"/>
        <end position="205"/>
    </location>
</feature>
<dbReference type="PROSITE" id="PS50216">
    <property type="entry name" value="DHHC"/>
    <property type="match status" value="1"/>
</dbReference>
<dbReference type="AlphaFoldDB" id="A0A397ITU9"/>
<dbReference type="OrthoDB" id="9909019at2759"/>
<proteinExistence type="inferred from homology"/>
<evidence type="ECO:0000256" key="10">
    <source>
        <dbReference type="RuleBase" id="RU079119"/>
    </source>
</evidence>
<comment type="subcellular location">
    <subcellularLocation>
        <location evidence="1">Membrane</location>
        <topology evidence="1">Multi-pass membrane protein</topology>
    </subcellularLocation>
</comment>
<dbReference type="GO" id="GO:0019706">
    <property type="term" value="F:protein-cysteine S-palmitoyltransferase activity"/>
    <property type="evidence" value="ECO:0007669"/>
    <property type="project" value="UniProtKB-EC"/>
</dbReference>
<dbReference type="PANTHER" id="PTHR12246">
    <property type="entry name" value="PALMITOYLTRANSFERASE ZDHHC16"/>
    <property type="match status" value="1"/>
</dbReference>
<gene>
    <name evidence="12" type="ORF">Glove_173g12</name>
</gene>
<keyword evidence="8 10" id="KW-0012">Acyltransferase</keyword>
<dbReference type="Pfam" id="PF01529">
    <property type="entry name" value="DHHC"/>
    <property type="match status" value="1"/>
</dbReference>
<keyword evidence="5 10" id="KW-0472">Membrane</keyword>
<keyword evidence="3 10" id="KW-0812">Transmembrane</keyword>
<dbReference type="EC" id="2.3.1.225" evidence="10"/>
<dbReference type="GO" id="GO:0016020">
    <property type="term" value="C:membrane"/>
    <property type="evidence" value="ECO:0007669"/>
    <property type="project" value="UniProtKB-SubCell"/>
</dbReference>
<evidence type="ECO:0000256" key="9">
    <source>
        <dbReference type="ARBA" id="ARBA00048048"/>
    </source>
</evidence>
<protein>
    <recommendedName>
        <fullName evidence="10">Palmitoyltransferase</fullName>
        <ecNumber evidence="10">2.3.1.225</ecNumber>
    </recommendedName>
</protein>
<evidence type="ECO:0000256" key="2">
    <source>
        <dbReference type="ARBA" id="ARBA00022679"/>
    </source>
</evidence>
<evidence type="ECO:0000256" key="6">
    <source>
        <dbReference type="ARBA" id="ARBA00023139"/>
    </source>
</evidence>
<reference evidence="12 13" key="1">
    <citation type="submission" date="2018-08" db="EMBL/GenBank/DDBJ databases">
        <title>Genome and evolution of the arbuscular mycorrhizal fungus Diversispora epigaea (formerly Glomus versiforme) and its bacterial endosymbionts.</title>
        <authorList>
            <person name="Sun X."/>
            <person name="Fei Z."/>
            <person name="Harrison M."/>
        </authorList>
    </citation>
    <scope>NUCLEOTIDE SEQUENCE [LARGE SCALE GENOMIC DNA]</scope>
    <source>
        <strain evidence="12 13">IT104</strain>
    </source>
</reference>
<dbReference type="Proteomes" id="UP000266861">
    <property type="component" value="Unassembled WGS sequence"/>
</dbReference>
<evidence type="ECO:0000259" key="11">
    <source>
        <dbReference type="Pfam" id="PF01529"/>
    </source>
</evidence>
<feature type="transmembrane region" description="Helical" evidence="10">
    <location>
        <begin position="12"/>
        <end position="31"/>
    </location>
</feature>
<comment type="caution">
    <text evidence="12">The sequence shown here is derived from an EMBL/GenBank/DDBJ whole genome shotgun (WGS) entry which is preliminary data.</text>
</comment>
<evidence type="ECO:0000256" key="4">
    <source>
        <dbReference type="ARBA" id="ARBA00022989"/>
    </source>
</evidence>
<dbReference type="STRING" id="1348612.A0A397ITU9"/>
<comment type="domain">
    <text evidence="10">The DHHC domain is required for palmitoyltransferase activity.</text>
</comment>
<dbReference type="EMBL" id="PQFF01000163">
    <property type="protein sequence ID" value="RHZ77758.1"/>
    <property type="molecule type" value="Genomic_DNA"/>
</dbReference>
<organism evidence="12 13">
    <name type="scientific">Diversispora epigaea</name>
    <dbReference type="NCBI Taxonomy" id="1348612"/>
    <lineage>
        <taxon>Eukaryota</taxon>
        <taxon>Fungi</taxon>
        <taxon>Fungi incertae sedis</taxon>
        <taxon>Mucoromycota</taxon>
        <taxon>Glomeromycotina</taxon>
        <taxon>Glomeromycetes</taxon>
        <taxon>Diversisporales</taxon>
        <taxon>Diversisporaceae</taxon>
        <taxon>Diversispora</taxon>
    </lineage>
</organism>
<keyword evidence="7" id="KW-0449">Lipoprotein</keyword>
<evidence type="ECO:0000256" key="8">
    <source>
        <dbReference type="ARBA" id="ARBA00023315"/>
    </source>
</evidence>